<keyword evidence="5" id="KW-0812">Transmembrane</keyword>
<keyword evidence="7" id="KW-0256">Endoplasmic reticulum</keyword>
<dbReference type="InterPro" id="IPR003406">
    <property type="entry name" value="Glyco_trans_14"/>
</dbReference>
<keyword evidence="13" id="KW-0325">Glycoprotein</keyword>
<protein>
    <recommendedName>
        <fullName evidence="14">Peptide O-xylosyltransferase</fullName>
    </recommendedName>
</protein>
<evidence type="ECO:0000256" key="12">
    <source>
        <dbReference type="ARBA" id="ARBA00023157"/>
    </source>
</evidence>
<keyword evidence="4" id="KW-0808">Transferase</keyword>
<gene>
    <name evidence="15" type="ORF">EOD40_11090</name>
</gene>
<dbReference type="GO" id="GO:0016020">
    <property type="term" value="C:membrane"/>
    <property type="evidence" value="ECO:0007669"/>
    <property type="project" value="InterPro"/>
</dbReference>
<evidence type="ECO:0000256" key="11">
    <source>
        <dbReference type="ARBA" id="ARBA00023136"/>
    </source>
</evidence>
<keyword evidence="16" id="KW-1185">Reference proteome</keyword>
<evidence type="ECO:0000256" key="4">
    <source>
        <dbReference type="ARBA" id="ARBA00022679"/>
    </source>
</evidence>
<evidence type="ECO:0000256" key="5">
    <source>
        <dbReference type="ARBA" id="ARBA00022692"/>
    </source>
</evidence>
<evidence type="ECO:0000256" key="6">
    <source>
        <dbReference type="ARBA" id="ARBA00022723"/>
    </source>
</evidence>
<evidence type="ECO:0000256" key="3">
    <source>
        <dbReference type="ARBA" id="ARBA00022676"/>
    </source>
</evidence>
<proteinExistence type="predicted"/>
<accession>A0A437KT48</accession>
<reference evidence="15 16" key="1">
    <citation type="submission" date="2019-01" db="EMBL/GenBank/DDBJ databases">
        <authorList>
            <person name="Chen W.-M."/>
        </authorList>
    </citation>
    <scope>NUCLEOTIDE SEQUENCE [LARGE SCALE GENOMIC DNA]</scope>
    <source>
        <strain evidence="15 16">BBQ-12</strain>
    </source>
</reference>
<dbReference type="AlphaFoldDB" id="A0A437KT48"/>
<dbReference type="RefSeq" id="WP_128195509.1">
    <property type="nucleotide sequence ID" value="NZ_SACJ01000006.1"/>
</dbReference>
<keyword evidence="12" id="KW-1015">Disulfide bond</keyword>
<keyword evidence="3" id="KW-0328">Glycosyltransferase</keyword>
<evidence type="ECO:0000256" key="7">
    <source>
        <dbReference type="ARBA" id="ARBA00022824"/>
    </source>
</evidence>
<evidence type="ECO:0000256" key="8">
    <source>
        <dbReference type="ARBA" id="ARBA00022968"/>
    </source>
</evidence>
<comment type="subcellular location">
    <subcellularLocation>
        <location evidence="2">Endoplasmic reticulum membrane</location>
        <topology evidence="2">Single-pass type II membrane protein</topology>
    </subcellularLocation>
    <subcellularLocation>
        <location evidence="1">Golgi apparatus membrane</location>
        <topology evidence="1">Single-pass type II membrane protein</topology>
    </subcellularLocation>
</comment>
<evidence type="ECO:0000256" key="10">
    <source>
        <dbReference type="ARBA" id="ARBA00023034"/>
    </source>
</evidence>
<dbReference type="PANTHER" id="PTHR46025">
    <property type="entry name" value="XYLOSYLTRANSFERASE OXT"/>
    <property type="match status" value="1"/>
</dbReference>
<comment type="caution">
    <text evidence="15">The sequence shown here is derived from an EMBL/GenBank/DDBJ whole genome shotgun (WGS) entry which is preliminary data.</text>
</comment>
<dbReference type="EMBL" id="SACJ01000006">
    <property type="protein sequence ID" value="RVT75305.1"/>
    <property type="molecule type" value="Genomic_DNA"/>
</dbReference>
<dbReference type="GO" id="GO:0050650">
    <property type="term" value="P:chondroitin sulfate proteoglycan biosynthetic process"/>
    <property type="evidence" value="ECO:0007669"/>
    <property type="project" value="TreeGrafter"/>
</dbReference>
<evidence type="ECO:0000256" key="9">
    <source>
        <dbReference type="ARBA" id="ARBA00022989"/>
    </source>
</evidence>
<keyword evidence="8" id="KW-0735">Signal-anchor</keyword>
<dbReference type="GO" id="GO:0046872">
    <property type="term" value="F:metal ion binding"/>
    <property type="evidence" value="ECO:0007669"/>
    <property type="project" value="UniProtKB-KW"/>
</dbReference>
<name>A0A437KT48_9FLAO</name>
<dbReference type="Proteomes" id="UP000285211">
    <property type="component" value="Unassembled WGS sequence"/>
</dbReference>
<dbReference type="Pfam" id="PF02485">
    <property type="entry name" value="Branch"/>
    <property type="match status" value="1"/>
</dbReference>
<dbReference type="PANTHER" id="PTHR46025:SF3">
    <property type="entry name" value="XYLOSYLTRANSFERASE OXT"/>
    <property type="match status" value="1"/>
</dbReference>
<keyword evidence="10" id="KW-0333">Golgi apparatus</keyword>
<keyword evidence="6" id="KW-0479">Metal-binding</keyword>
<evidence type="ECO:0000256" key="14">
    <source>
        <dbReference type="ARBA" id="ARBA00042865"/>
    </source>
</evidence>
<evidence type="ECO:0000256" key="1">
    <source>
        <dbReference type="ARBA" id="ARBA00004323"/>
    </source>
</evidence>
<keyword evidence="9" id="KW-1133">Transmembrane helix</keyword>
<evidence type="ECO:0000313" key="15">
    <source>
        <dbReference type="EMBL" id="RVT75305.1"/>
    </source>
</evidence>
<dbReference type="GO" id="GO:0030158">
    <property type="term" value="F:protein xylosyltransferase activity"/>
    <property type="evidence" value="ECO:0007669"/>
    <property type="project" value="InterPro"/>
</dbReference>
<dbReference type="GO" id="GO:0015012">
    <property type="term" value="P:heparan sulfate proteoglycan biosynthetic process"/>
    <property type="evidence" value="ECO:0007669"/>
    <property type="project" value="TreeGrafter"/>
</dbReference>
<evidence type="ECO:0000256" key="13">
    <source>
        <dbReference type="ARBA" id="ARBA00023180"/>
    </source>
</evidence>
<organism evidence="15 16">
    <name type="scientific">Flavobacterium sufflavum</name>
    <dbReference type="NCBI Taxonomy" id="1921138"/>
    <lineage>
        <taxon>Bacteria</taxon>
        <taxon>Pseudomonadati</taxon>
        <taxon>Bacteroidota</taxon>
        <taxon>Flavobacteriia</taxon>
        <taxon>Flavobacteriales</taxon>
        <taxon>Flavobacteriaceae</taxon>
        <taxon>Flavobacterium</taxon>
    </lineage>
</organism>
<keyword evidence="11" id="KW-0472">Membrane</keyword>
<dbReference type="OrthoDB" id="7943907at2"/>
<evidence type="ECO:0000256" key="2">
    <source>
        <dbReference type="ARBA" id="ARBA00004648"/>
    </source>
</evidence>
<dbReference type="InterPro" id="IPR043538">
    <property type="entry name" value="XYLT"/>
</dbReference>
<evidence type="ECO:0000313" key="16">
    <source>
        <dbReference type="Proteomes" id="UP000285211"/>
    </source>
</evidence>
<sequence length="273" mass="32170">MNIVYLILVHKDPAQLFRLIEVLNDKQVAFVIHVDKQVSINQFKVYNEKTYQNVHFISNRCVSSWGSFGLVQATLNGLKFIEHNHKTTQRIILLSGQDYPIKSNVYIKAYLKSHINTIFIEHFKIPYKKWHRNGLPRFPAFEEINQVMNIYGGSQWLSLPMYAIKIIFDFLKLNPDFLTYFKNYVRIPDESFFQTLLLNCDNPKITDNIINHNLHLIKWNKPYLNPRVLTTESKNIVNKSKSLFTRKIDPITSSELICYIDEKILGRENFNTI</sequence>